<accession>R8BLB3</accession>
<dbReference type="InterPro" id="IPR023674">
    <property type="entry name" value="Ribosomal_uL1-like"/>
</dbReference>
<dbReference type="AlphaFoldDB" id="R8BLB3"/>
<dbReference type="InterPro" id="IPR028364">
    <property type="entry name" value="Ribosomal_uL1/biogenesis"/>
</dbReference>
<dbReference type="eggNOG" id="KOG1685">
    <property type="taxonomic scope" value="Eukaryota"/>
</dbReference>
<organism evidence="2 3">
    <name type="scientific">Phaeoacremonium minimum (strain UCR-PA7)</name>
    <name type="common">Esca disease fungus</name>
    <name type="synonym">Togninia minima</name>
    <dbReference type="NCBI Taxonomy" id="1286976"/>
    <lineage>
        <taxon>Eukaryota</taxon>
        <taxon>Fungi</taxon>
        <taxon>Dikarya</taxon>
        <taxon>Ascomycota</taxon>
        <taxon>Pezizomycotina</taxon>
        <taxon>Sordariomycetes</taxon>
        <taxon>Sordariomycetidae</taxon>
        <taxon>Togniniales</taxon>
        <taxon>Togniniaceae</taxon>
        <taxon>Phaeoacremonium</taxon>
    </lineage>
</organism>
<evidence type="ECO:0000313" key="2">
    <source>
        <dbReference type="EMBL" id="EOO00112.1"/>
    </source>
</evidence>
<dbReference type="Gene3D" id="3.40.50.790">
    <property type="match status" value="1"/>
</dbReference>
<dbReference type="KEGG" id="tmn:UCRPA7_4379"/>
<dbReference type="Proteomes" id="UP000014074">
    <property type="component" value="Unassembled WGS sequence"/>
</dbReference>
<dbReference type="GeneID" id="19324824"/>
<name>R8BLB3_PHAM7</name>
<protein>
    <submittedName>
        <fullName evidence="2">Putative electron transfer flavoprotein alpha-subunit protein</fullName>
    </submittedName>
</protein>
<dbReference type="OrthoDB" id="10251727at2759"/>
<dbReference type="InterPro" id="IPR016095">
    <property type="entry name" value="Ribosomal_uL1_3-a/b-sand"/>
</dbReference>
<dbReference type="CDD" id="cd00403">
    <property type="entry name" value="Ribosomal_L1"/>
    <property type="match status" value="1"/>
</dbReference>
<feature type="region of interest" description="Disordered" evidence="1">
    <location>
        <begin position="318"/>
        <end position="413"/>
    </location>
</feature>
<sequence length="413" mass="46280">MVGSKAVSRKDDVSAFSVDPEQTSKASKALLAHIAKAAKEKSANATKKSLLDDTEEDQSQIIAQTPVWLALTTKRHILDSNRLQPGKIVLPHPLNTDPETTICLITADPQRAYKNIVASEEFPAELRKRITRVIDLTHLKAKFKQYEAQRKLFSEHDIFLGDDRIINRLPKALGKTFYKSTIKRPIPVVLQKPREKVDGKRVKREKSKDDVNARPAAEVAAEIQRAIGAALVHLSPSTNTSVRVGYAGMKPAELSANIQTVAAELVKRFVPKKQDNLRSIFIKGPETVALPIWQTDELWLDAEKDVLADGSEKAKAIEAKKEKPNIGKKRKSLDAADDEEEVEKEEPQAKKRKSDKSEKTEKTEKKEKKEKKEKSSKKEKLPESNDDKLDQEIAERKAKLKKQKKAAKAALDD</sequence>
<dbReference type="Pfam" id="PF00687">
    <property type="entry name" value="Ribosomal_L1"/>
    <property type="match status" value="1"/>
</dbReference>
<evidence type="ECO:0000313" key="3">
    <source>
        <dbReference type="Proteomes" id="UP000014074"/>
    </source>
</evidence>
<dbReference type="EMBL" id="KB933107">
    <property type="protein sequence ID" value="EOO00112.1"/>
    <property type="molecule type" value="Genomic_DNA"/>
</dbReference>
<keyword evidence="3" id="KW-1185">Reference proteome</keyword>
<feature type="compositionally biased region" description="Basic and acidic residues" evidence="1">
    <location>
        <begin position="345"/>
        <end position="397"/>
    </location>
</feature>
<feature type="compositionally biased region" description="Basic residues" evidence="1">
    <location>
        <begin position="398"/>
        <end position="407"/>
    </location>
</feature>
<dbReference type="HOGENOM" id="CLU_026457_5_0_1"/>
<feature type="region of interest" description="Disordered" evidence="1">
    <location>
        <begin position="1"/>
        <end position="24"/>
    </location>
</feature>
<proteinExistence type="predicted"/>
<dbReference type="RefSeq" id="XP_007915126.1">
    <property type="nucleotide sequence ID" value="XM_007916935.1"/>
</dbReference>
<dbReference type="FunFam" id="3.40.50.790:FF:000006">
    <property type="entry name" value="Electron transfer flavoprotein alpha-subunit"/>
    <property type="match status" value="1"/>
</dbReference>
<dbReference type="SUPFAM" id="SSF56808">
    <property type="entry name" value="Ribosomal protein L1"/>
    <property type="match status" value="1"/>
</dbReference>
<reference evidence="3" key="1">
    <citation type="journal article" date="2013" name="Genome Announc.">
        <title>Draft genome sequence of the ascomycete Phaeoacremonium aleophilum strain UCR-PA7, a causal agent of the esca disease complex in grapevines.</title>
        <authorList>
            <person name="Blanco-Ulate B."/>
            <person name="Rolshausen P."/>
            <person name="Cantu D."/>
        </authorList>
    </citation>
    <scope>NUCLEOTIDE SEQUENCE [LARGE SCALE GENOMIC DNA]</scope>
    <source>
        <strain evidence="3">UCR-PA7</strain>
    </source>
</reference>
<evidence type="ECO:0000256" key="1">
    <source>
        <dbReference type="SAM" id="MobiDB-lite"/>
    </source>
</evidence>
<gene>
    <name evidence="2" type="ORF">UCRPA7_4379</name>
</gene>
<feature type="compositionally biased region" description="Acidic residues" evidence="1">
    <location>
        <begin position="335"/>
        <end position="344"/>
    </location>
</feature>